<keyword evidence="4" id="KW-1185">Reference proteome</keyword>
<dbReference type="AlphaFoldDB" id="A0A1M5VHI2"/>
<dbReference type="GO" id="GO:0003677">
    <property type="term" value="F:DNA binding"/>
    <property type="evidence" value="ECO:0007669"/>
    <property type="project" value="UniProtKB-KW"/>
</dbReference>
<sequence length="119" mass="14255">MKYGDRLKKLREVNNLSQQQLADKFNINRSTYARYELNQTQPDFEILKKLADFYEVTVDYILGHETQKNDITYFKNKIAEEFPDIDLMFKDMESLTAEDMKEVYEYIKFKKSQKNNSNG</sequence>
<reference evidence="4" key="1">
    <citation type="submission" date="2016-11" db="EMBL/GenBank/DDBJ databases">
        <authorList>
            <person name="Varghese N."/>
            <person name="Submissions S."/>
        </authorList>
    </citation>
    <scope>NUCLEOTIDE SEQUENCE [LARGE SCALE GENOMIC DNA]</scope>
    <source>
        <strain evidence="4">CGMCC 1.6496</strain>
    </source>
</reference>
<gene>
    <name evidence="3" type="ORF">SAMN05421807_112121</name>
</gene>
<dbReference type="CDD" id="cd00093">
    <property type="entry name" value="HTH_XRE"/>
    <property type="match status" value="1"/>
</dbReference>
<dbReference type="OrthoDB" id="72638at2"/>
<accession>A0A1M5VHI2</accession>
<evidence type="ECO:0000313" key="3">
    <source>
        <dbReference type="EMBL" id="SHH74638.1"/>
    </source>
</evidence>
<protein>
    <submittedName>
        <fullName evidence="3">Helix-turn-helix</fullName>
    </submittedName>
</protein>
<dbReference type="Pfam" id="PF01381">
    <property type="entry name" value="HTH_3"/>
    <property type="match status" value="1"/>
</dbReference>
<dbReference type="SMART" id="SM00530">
    <property type="entry name" value="HTH_XRE"/>
    <property type="match status" value="1"/>
</dbReference>
<keyword evidence="1" id="KW-0238">DNA-binding</keyword>
<dbReference type="SUPFAM" id="SSF47413">
    <property type="entry name" value="lambda repressor-like DNA-binding domains"/>
    <property type="match status" value="1"/>
</dbReference>
<evidence type="ECO:0000259" key="2">
    <source>
        <dbReference type="PROSITE" id="PS50943"/>
    </source>
</evidence>
<dbReference type="RefSeq" id="WP_073010633.1">
    <property type="nucleotide sequence ID" value="NZ_FQXD01000012.1"/>
</dbReference>
<dbReference type="InterPro" id="IPR001387">
    <property type="entry name" value="Cro/C1-type_HTH"/>
</dbReference>
<dbReference type="EMBL" id="FQXD01000012">
    <property type="protein sequence ID" value="SHH74638.1"/>
    <property type="molecule type" value="Genomic_DNA"/>
</dbReference>
<evidence type="ECO:0000256" key="1">
    <source>
        <dbReference type="ARBA" id="ARBA00023125"/>
    </source>
</evidence>
<dbReference type="PANTHER" id="PTHR46558">
    <property type="entry name" value="TRACRIPTIONAL REGULATORY PROTEIN-RELATED-RELATED"/>
    <property type="match status" value="1"/>
</dbReference>
<dbReference type="InterPro" id="IPR010982">
    <property type="entry name" value="Lambda_DNA-bd_dom_sf"/>
</dbReference>
<dbReference type="Proteomes" id="UP000184079">
    <property type="component" value="Unassembled WGS sequence"/>
</dbReference>
<organism evidence="3 4">
    <name type="scientific">Virgibacillus chiguensis</name>
    <dbReference type="NCBI Taxonomy" id="411959"/>
    <lineage>
        <taxon>Bacteria</taxon>
        <taxon>Bacillati</taxon>
        <taxon>Bacillota</taxon>
        <taxon>Bacilli</taxon>
        <taxon>Bacillales</taxon>
        <taxon>Bacillaceae</taxon>
        <taxon>Virgibacillus</taxon>
    </lineage>
</organism>
<proteinExistence type="predicted"/>
<dbReference type="PANTHER" id="PTHR46558:SF11">
    <property type="entry name" value="HTH-TYPE TRANSCRIPTIONAL REGULATOR XRE"/>
    <property type="match status" value="1"/>
</dbReference>
<dbReference type="Gene3D" id="1.10.260.40">
    <property type="entry name" value="lambda repressor-like DNA-binding domains"/>
    <property type="match status" value="1"/>
</dbReference>
<feature type="domain" description="HTH cro/C1-type" evidence="2">
    <location>
        <begin position="7"/>
        <end position="61"/>
    </location>
</feature>
<dbReference type="PROSITE" id="PS50943">
    <property type="entry name" value="HTH_CROC1"/>
    <property type="match status" value="1"/>
</dbReference>
<name>A0A1M5VHI2_9BACI</name>
<evidence type="ECO:0000313" key="4">
    <source>
        <dbReference type="Proteomes" id="UP000184079"/>
    </source>
</evidence>